<reference evidence="1 2" key="1">
    <citation type="journal article" date="2019" name="Commun. Biol.">
        <title>The bagworm genome reveals a unique fibroin gene that provides high tensile strength.</title>
        <authorList>
            <person name="Kono N."/>
            <person name="Nakamura H."/>
            <person name="Ohtoshi R."/>
            <person name="Tomita M."/>
            <person name="Numata K."/>
            <person name="Arakawa K."/>
        </authorList>
    </citation>
    <scope>NUCLEOTIDE SEQUENCE [LARGE SCALE GENOMIC DNA]</scope>
</reference>
<comment type="caution">
    <text evidence="1">The sequence shown here is derived from an EMBL/GenBank/DDBJ whole genome shotgun (WGS) entry which is preliminary data.</text>
</comment>
<dbReference type="EMBL" id="BGZK01000976">
    <property type="protein sequence ID" value="GBP67213.1"/>
    <property type="molecule type" value="Genomic_DNA"/>
</dbReference>
<dbReference type="Proteomes" id="UP000299102">
    <property type="component" value="Unassembled WGS sequence"/>
</dbReference>
<protein>
    <submittedName>
        <fullName evidence="1">Uncharacterized protein</fullName>
    </submittedName>
</protein>
<evidence type="ECO:0000313" key="1">
    <source>
        <dbReference type="EMBL" id="GBP67213.1"/>
    </source>
</evidence>
<organism evidence="1 2">
    <name type="scientific">Eumeta variegata</name>
    <name type="common">Bagworm moth</name>
    <name type="synonym">Eumeta japonica</name>
    <dbReference type="NCBI Taxonomy" id="151549"/>
    <lineage>
        <taxon>Eukaryota</taxon>
        <taxon>Metazoa</taxon>
        <taxon>Ecdysozoa</taxon>
        <taxon>Arthropoda</taxon>
        <taxon>Hexapoda</taxon>
        <taxon>Insecta</taxon>
        <taxon>Pterygota</taxon>
        <taxon>Neoptera</taxon>
        <taxon>Endopterygota</taxon>
        <taxon>Lepidoptera</taxon>
        <taxon>Glossata</taxon>
        <taxon>Ditrysia</taxon>
        <taxon>Tineoidea</taxon>
        <taxon>Psychidae</taxon>
        <taxon>Oiketicinae</taxon>
        <taxon>Eumeta</taxon>
    </lineage>
</organism>
<proteinExistence type="predicted"/>
<keyword evidence="2" id="KW-1185">Reference proteome</keyword>
<gene>
    <name evidence="1" type="ORF">EVAR_47774_1</name>
</gene>
<sequence>MSLNNAIRFERIRRRVLARAPMKSCLTRAIAPPRIKHLWGVYKSGHLLRRIGDSILFRRRKCTLFERIYRRPLRPVPLARNGFQCVFGLRRESVGTGAGAASRLRWRQDTFCG</sequence>
<dbReference type="AlphaFoldDB" id="A0A4C1XVU8"/>
<accession>A0A4C1XVU8</accession>
<evidence type="ECO:0000313" key="2">
    <source>
        <dbReference type="Proteomes" id="UP000299102"/>
    </source>
</evidence>
<name>A0A4C1XVU8_EUMVA</name>